<dbReference type="InterPro" id="IPR016197">
    <property type="entry name" value="Chromo-like_dom_sf"/>
</dbReference>
<dbReference type="Pfam" id="PF00385">
    <property type="entry name" value="Chromo"/>
    <property type="match status" value="1"/>
</dbReference>
<comment type="caution">
    <text evidence="2">The sequence shown here is derived from an EMBL/GenBank/DDBJ whole genome shotgun (WGS) entry which is preliminary data.</text>
</comment>
<feature type="domain" description="Chromo" evidence="1">
    <location>
        <begin position="63"/>
        <end position="110"/>
    </location>
</feature>
<proteinExistence type="predicted"/>
<reference evidence="2" key="1">
    <citation type="submission" date="2019-05" db="EMBL/GenBank/DDBJ databases">
        <title>The de novo reference genome and transcriptome assemblies of the wild tomato species Solanum chilense.</title>
        <authorList>
            <person name="Stam R."/>
            <person name="Nosenko T."/>
            <person name="Hoerger A.C."/>
            <person name="Stephan W."/>
            <person name="Seidel M.A."/>
            <person name="Kuhn J.M.M."/>
            <person name="Haberer G."/>
            <person name="Tellier A."/>
        </authorList>
    </citation>
    <scope>NUCLEOTIDE SEQUENCE</scope>
    <source>
        <tissue evidence="2">Mature leaves</tissue>
    </source>
</reference>
<dbReference type="PANTHER" id="PTHR46148:SF56">
    <property type="entry name" value="RETROTRANSPOSON PROTEIN"/>
    <property type="match status" value="1"/>
</dbReference>
<dbReference type="PANTHER" id="PTHR46148">
    <property type="entry name" value="CHROMO DOMAIN-CONTAINING PROTEIN"/>
    <property type="match status" value="1"/>
</dbReference>
<evidence type="ECO:0000313" key="2">
    <source>
        <dbReference type="EMBL" id="TMX04172.1"/>
    </source>
</evidence>
<dbReference type="InterPro" id="IPR023780">
    <property type="entry name" value="Chromo_domain"/>
</dbReference>
<sequence>MAYSRQKSYANHRRRDLEFEEGDKVYLKISPIKGVKCIGDPESILSIEGLGVKDNLSYEEVPVQILDRQLKKLRNKEVTSVKVLWKNHLVDGATWETEANMKSRYPHLFDN</sequence>
<dbReference type="AlphaFoldDB" id="A0A6N2CHF0"/>
<dbReference type="SUPFAM" id="SSF54160">
    <property type="entry name" value="Chromo domain-like"/>
    <property type="match status" value="1"/>
</dbReference>
<name>A0A6N2CHF0_SOLCI</name>
<evidence type="ECO:0000259" key="1">
    <source>
        <dbReference type="Pfam" id="PF00385"/>
    </source>
</evidence>
<protein>
    <recommendedName>
        <fullName evidence="1">Chromo domain-containing protein</fullName>
    </recommendedName>
</protein>
<accession>A0A6N2CHF0</accession>
<organism evidence="2">
    <name type="scientific">Solanum chilense</name>
    <name type="common">Tomato</name>
    <name type="synonym">Lycopersicon chilense</name>
    <dbReference type="NCBI Taxonomy" id="4083"/>
    <lineage>
        <taxon>Eukaryota</taxon>
        <taxon>Viridiplantae</taxon>
        <taxon>Streptophyta</taxon>
        <taxon>Embryophyta</taxon>
        <taxon>Tracheophyta</taxon>
        <taxon>Spermatophyta</taxon>
        <taxon>Magnoliopsida</taxon>
        <taxon>eudicotyledons</taxon>
        <taxon>Gunneridae</taxon>
        <taxon>Pentapetalae</taxon>
        <taxon>asterids</taxon>
        <taxon>lamiids</taxon>
        <taxon>Solanales</taxon>
        <taxon>Solanaceae</taxon>
        <taxon>Solanoideae</taxon>
        <taxon>Solaneae</taxon>
        <taxon>Solanum</taxon>
        <taxon>Solanum subgen. Lycopersicon</taxon>
    </lineage>
</organism>
<dbReference type="EMBL" id="RXGB01000285">
    <property type="protein sequence ID" value="TMX04172.1"/>
    <property type="molecule type" value="Genomic_DNA"/>
</dbReference>
<gene>
    <name evidence="2" type="ORF">EJD97_011225</name>
</gene>